<gene>
    <name evidence="4" type="ORF">K470DRAFT_168933</name>
</gene>
<keyword evidence="5" id="KW-1185">Reference proteome</keyword>
<keyword evidence="2" id="KW-0812">Transmembrane</keyword>
<keyword evidence="2" id="KW-0472">Membrane</keyword>
<organism evidence="4 5">
    <name type="scientific">Piedraia hortae CBS 480.64</name>
    <dbReference type="NCBI Taxonomy" id="1314780"/>
    <lineage>
        <taxon>Eukaryota</taxon>
        <taxon>Fungi</taxon>
        <taxon>Dikarya</taxon>
        <taxon>Ascomycota</taxon>
        <taxon>Pezizomycotina</taxon>
        <taxon>Dothideomycetes</taxon>
        <taxon>Dothideomycetidae</taxon>
        <taxon>Capnodiales</taxon>
        <taxon>Piedraiaceae</taxon>
        <taxon>Piedraia</taxon>
    </lineage>
</organism>
<feature type="region of interest" description="Disordered" evidence="1">
    <location>
        <begin position="63"/>
        <end position="102"/>
    </location>
</feature>
<evidence type="ECO:0000313" key="4">
    <source>
        <dbReference type="EMBL" id="KAF2857583.1"/>
    </source>
</evidence>
<dbReference type="AlphaFoldDB" id="A0A6A7BQQ3"/>
<reference evidence="4" key="1">
    <citation type="journal article" date="2020" name="Stud. Mycol.">
        <title>101 Dothideomycetes genomes: a test case for predicting lifestyles and emergence of pathogens.</title>
        <authorList>
            <person name="Haridas S."/>
            <person name="Albert R."/>
            <person name="Binder M."/>
            <person name="Bloem J."/>
            <person name="Labutti K."/>
            <person name="Salamov A."/>
            <person name="Andreopoulos B."/>
            <person name="Baker S."/>
            <person name="Barry K."/>
            <person name="Bills G."/>
            <person name="Bluhm B."/>
            <person name="Cannon C."/>
            <person name="Castanera R."/>
            <person name="Culley D."/>
            <person name="Daum C."/>
            <person name="Ezra D."/>
            <person name="Gonzalez J."/>
            <person name="Henrissat B."/>
            <person name="Kuo A."/>
            <person name="Liang C."/>
            <person name="Lipzen A."/>
            <person name="Lutzoni F."/>
            <person name="Magnuson J."/>
            <person name="Mondo S."/>
            <person name="Nolan M."/>
            <person name="Ohm R."/>
            <person name="Pangilinan J."/>
            <person name="Park H.-J."/>
            <person name="Ramirez L."/>
            <person name="Alfaro M."/>
            <person name="Sun H."/>
            <person name="Tritt A."/>
            <person name="Yoshinaga Y."/>
            <person name="Zwiers L.-H."/>
            <person name="Turgeon B."/>
            <person name="Goodwin S."/>
            <person name="Spatafora J."/>
            <person name="Crous P."/>
            <person name="Grigoriev I."/>
        </authorList>
    </citation>
    <scope>NUCLEOTIDE SEQUENCE</scope>
    <source>
        <strain evidence="4">CBS 480.64</strain>
    </source>
</reference>
<accession>A0A6A7BQQ3</accession>
<dbReference type="Proteomes" id="UP000799421">
    <property type="component" value="Unassembled WGS sequence"/>
</dbReference>
<feature type="signal peptide" evidence="3">
    <location>
        <begin position="1"/>
        <end position="18"/>
    </location>
</feature>
<keyword evidence="2" id="KW-1133">Transmembrane helix</keyword>
<evidence type="ECO:0000256" key="2">
    <source>
        <dbReference type="SAM" id="Phobius"/>
    </source>
</evidence>
<keyword evidence="3" id="KW-0732">Signal</keyword>
<evidence type="ECO:0000313" key="5">
    <source>
        <dbReference type="Proteomes" id="UP000799421"/>
    </source>
</evidence>
<feature type="transmembrane region" description="Helical" evidence="2">
    <location>
        <begin position="147"/>
        <end position="170"/>
    </location>
</feature>
<sequence length="337" mass="36751">MLACVFFLGRFFICIAHSHCSDTKSHASSDSSSAHSYTSSHLIPSNASAYSHLITPALAQPFPPSKAAHSHPSALNLDPLWQSTPTNQNDSSPPHPQSSRRASPLALKTTMPYPNATHPTIYLNQPPLLTSDSAPYPFVLPDRSQPVMGIVAPTVMGTAVMTVLITGSALRWWHARAAKRCIICRRGDVEGGYARGGANSADLERVAREMIAMRDAERNSGREGEGIFVVGEDEEEVGEMTPLRIRAEILQSGAQEVNGCGGCQGDEVERSESRVGQNEEVDEKFGGENHYVVEEAEDEKGEGVGDRVAYEKRSFKWAALDPIPEECEYSDNEDCMF</sequence>
<name>A0A6A7BQQ3_9PEZI</name>
<dbReference type="EMBL" id="MU006036">
    <property type="protein sequence ID" value="KAF2857583.1"/>
    <property type="molecule type" value="Genomic_DNA"/>
</dbReference>
<feature type="compositionally biased region" description="Polar residues" evidence="1">
    <location>
        <begin position="81"/>
        <end position="101"/>
    </location>
</feature>
<feature type="chain" id="PRO_5025692682" evidence="3">
    <location>
        <begin position="19"/>
        <end position="337"/>
    </location>
</feature>
<proteinExistence type="predicted"/>
<evidence type="ECO:0000256" key="3">
    <source>
        <dbReference type="SAM" id="SignalP"/>
    </source>
</evidence>
<evidence type="ECO:0000256" key="1">
    <source>
        <dbReference type="SAM" id="MobiDB-lite"/>
    </source>
</evidence>
<protein>
    <submittedName>
        <fullName evidence="4">Uncharacterized protein</fullName>
    </submittedName>
</protein>